<keyword evidence="5 6" id="KW-0472">Membrane</keyword>
<feature type="transmembrane region" description="Helical" evidence="6">
    <location>
        <begin position="592"/>
        <end position="611"/>
    </location>
</feature>
<feature type="domain" description="Citrate transporter-like" evidence="7">
    <location>
        <begin position="309"/>
        <end position="746"/>
    </location>
</feature>
<feature type="transmembrane region" description="Helical" evidence="6">
    <location>
        <begin position="389"/>
        <end position="407"/>
    </location>
</feature>
<feature type="transmembrane region" description="Helical" evidence="6">
    <location>
        <begin position="321"/>
        <end position="337"/>
    </location>
</feature>
<gene>
    <name evidence="8" type="ORF">NMOB1V02_LOCUS115</name>
</gene>
<dbReference type="PANTHER" id="PTHR43568:SF1">
    <property type="entry name" value="P PROTEIN"/>
    <property type="match status" value="1"/>
</dbReference>
<accession>A0A7R9G978</accession>
<evidence type="ECO:0000256" key="2">
    <source>
        <dbReference type="ARBA" id="ARBA00022448"/>
    </source>
</evidence>
<reference evidence="8" key="1">
    <citation type="submission" date="2020-11" db="EMBL/GenBank/DDBJ databases">
        <authorList>
            <person name="Tran Van P."/>
        </authorList>
    </citation>
    <scope>NUCLEOTIDE SEQUENCE</scope>
</reference>
<dbReference type="OrthoDB" id="442352at2759"/>
<feature type="transmembrane region" description="Helical" evidence="6">
    <location>
        <begin position="698"/>
        <end position="727"/>
    </location>
</feature>
<dbReference type="InterPro" id="IPR004680">
    <property type="entry name" value="Cit_transptr-like_dom"/>
</dbReference>
<dbReference type="Pfam" id="PF03600">
    <property type="entry name" value="CitMHS"/>
    <property type="match status" value="1"/>
</dbReference>
<comment type="subcellular location">
    <subcellularLocation>
        <location evidence="1">Membrane</location>
        <topology evidence="1">Multi-pass membrane protein</topology>
    </subcellularLocation>
</comment>
<evidence type="ECO:0000259" key="7">
    <source>
        <dbReference type="Pfam" id="PF03600"/>
    </source>
</evidence>
<feature type="transmembrane region" description="Helical" evidence="6">
    <location>
        <begin position="297"/>
        <end position="314"/>
    </location>
</feature>
<dbReference type="Proteomes" id="UP000678499">
    <property type="component" value="Unassembled WGS sequence"/>
</dbReference>
<feature type="transmembrane region" description="Helical" evidence="6">
    <location>
        <begin position="357"/>
        <end position="377"/>
    </location>
</feature>
<dbReference type="InterPro" id="IPR051475">
    <property type="entry name" value="Diverse_Ion_Transporter"/>
</dbReference>
<dbReference type="GO" id="GO:0016020">
    <property type="term" value="C:membrane"/>
    <property type="evidence" value="ECO:0007669"/>
    <property type="project" value="UniProtKB-SubCell"/>
</dbReference>
<sequence>MAAKALSDSSGEYLPIPVSCIRDPPKWRDDRRCEKVPLVKSVPFVKSDSFVPANSYSTFPTLLGTAESKDEEESSSCELSDEWLKRHFSARKFPRSTRHEPQLSEPEFTPMPQPWGFKEWVAFIRTWFRIAVMATICCLDVVLLSMIAEKKYRLHLTSVPPNETEQEVPLELLGSKASENYQTLKVIFSGPFLPEVYRNLSQYSLNSSLVVRMMPWDDPIADVIELVTKDISIGLLPYKYLVGTENSIVTHTFEQGHLLHACLKMRCERFIRLSSNLNGPLPVGLALLAYRTTADENLLFAGLILLGLYILISFEIIHRTLATMIVATTGVCVLAYIDERPSMSQLATWMDVETLSLLFGMMVVVSVLSETGLFDWFAVRAYKLAKGAAWSVVTILLATVAITSAFLDNVTTILLMTPITIRLCEVMELEPIPVLLLMIMYSNIGGTATAIGDPPNVLIVSDKKMQEGGIYFGNFTLHMLIGVLFVTVGVHFFVRYYLFKELNKVKRTEAEEAEDDLEREIWMWQRAESSFSPYSRQELFVRKMLDKKVRRLKRRLTKRKKPATAHNVQEPADAKFQMNLRKLEEKYKIRDWVLLVKCLIVLTVMMVGFFAQAVEGLQISLGWVAVLGALTLLAVTDGLDVEAVLARVEWTTLLFFGSLFIIMETLKRLGLLDYIGLQIETVILAVSPQYRLLAAVSLVIWTSAFASSFIDNIPFTAMMIGIITRLASSSGLNLPLEPLVWALSFGACLGGNGTLIGASANVVCAGVAGQHGYKISFLRFMRTGMPIMILSVFLAHAYLIICHFVFVWH</sequence>
<keyword evidence="4 6" id="KW-1133">Transmembrane helix</keyword>
<organism evidence="8">
    <name type="scientific">Notodromas monacha</name>
    <dbReference type="NCBI Taxonomy" id="399045"/>
    <lineage>
        <taxon>Eukaryota</taxon>
        <taxon>Metazoa</taxon>
        <taxon>Ecdysozoa</taxon>
        <taxon>Arthropoda</taxon>
        <taxon>Crustacea</taxon>
        <taxon>Oligostraca</taxon>
        <taxon>Ostracoda</taxon>
        <taxon>Podocopa</taxon>
        <taxon>Podocopida</taxon>
        <taxon>Cypridocopina</taxon>
        <taxon>Cypridoidea</taxon>
        <taxon>Cyprididae</taxon>
        <taxon>Notodromas</taxon>
    </lineage>
</organism>
<keyword evidence="3 6" id="KW-0812">Transmembrane</keyword>
<evidence type="ECO:0000256" key="5">
    <source>
        <dbReference type="ARBA" id="ARBA00023136"/>
    </source>
</evidence>
<name>A0A7R9G978_9CRUS</name>
<evidence type="ECO:0000256" key="4">
    <source>
        <dbReference type="ARBA" id="ARBA00022989"/>
    </source>
</evidence>
<feature type="transmembrane region" description="Helical" evidence="6">
    <location>
        <begin position="739"/>
        <end position="767"/>
    </location>
</feature>
<feature type="transmembrane region" description="Helical" evidence="6">
    <location>
        <begin position="475"/>
        <end position="498"/>
    </location>
</feature>
<feature type="transmembrane region" description="Helical" evidence="6">
    <location>
        <begin position="127"/>
        <end position="148"/>
    </location>
</feature>
<dbReference type="CDD" id="cd01116">
    <property type="entry name" value="P_permease"/>
    <property type="match status" value="1"/>
</dbReference>
<evidence type="ECO:0000313" key="9">
    <source>
        <dbReference type="Proteomes" id="UP000678499"/>
    </source>
</evidence>
<dbReference type="PANTHER" id="PTHR43568">
    <property type="entry name" value="P PROTEIN"/>
    <property type="match status" value="1"/>
</dbReference>
<keyword evidence="2" id="KW-0813">Transport</keyword>
<dbReference type="AlphaFoldDB" id="A0A7R9G978"/>
<dbReference type="GO" id="GO:0055085">
    <property type="term" value="P:transmembrane transport"/>
    <property type="evidence" value="ECO:0007669"/>
    <property type="project" value="InterPro"/>
</dbReference>
<evidence type="ECO:0000256" key="6">
    <source>
        <dbReference type="SAM" id="Phobius"/>
    </source>
</evidence>
<evidence type="ECO:0000256" key="1">
    <source>
        <dbReference type="ARBA" id="ARBA00004141"/>
    </source>
</evidence>
<keyword evidence="9" id="KW-1185">Reference proteome</keyword>
<feature type="transmembrane region" description="Helical" evidence="6">
    <location>
        <begin position="617"/>
        <end position="635"/>
    </location>
</feature>
<evidence type="ECO:0000256" key="3">
    <source>
        <dbReference type="ARBA" id="ARBA00022692"/>
    </source>
</evidence>
<proteinExistence type="predicted"/>
<dbReference type="EMBL" id="CAJPEX010000007">
    <property type="protein sequence ID" value="CAG0912322.1"/>
    <property type="molecule type" value="Genomic_DNA"/>
</dbReference>
<evidence type="ECO:0000313" key="8">
    <source>
        <dbReference type="EMBL" id="CAD7272170.1"/>
    </source>
</evidence>
<feature type="transmembrane region" description="Helical" evidence="6">
    <location>
        <begin position="787"/>
        <end position="808"/>
    </location>
</feature>
<protein>
    <recommendedName>
        <fullName evidence="7">Citrate transporter-like domain-containing protein</fullName>
    </recommendedName>
</protein>
<dbReference type="EMBL" id="OA882044">
    <property type="protein sequence ID" value="CAD7272170.1"/>
    <property type="molecule type" value="Genomic_DNA"/>
</dbReference>
<feature type="transmembrane region" description="Helical" evidence="6">
    <location>
        <begin position="644"/>
        <end position="663"/>
    </location>
</feature>